<dbReference type="PROSITE" id="PS50995">
    <property type="entry name" value="HTH_MARR_2"/>
    <property type="match status" value="1"/>
</dbReference>
<dbReference type="InterPro" id="IPR052526">
    <property type="entry name" value="HTH-type_Bedaq_tolerance"/>
</dbReference>
<dbReference type="GO" id="GO:0003677">
    <property type="term" value="F:DNA binding"/>
    <property type="evidence" value="ECO:0007669"/>
    <property type="project" value="UniProtKB-KW"/>
</dbReference>
<dbReference type="Proteomes" id="UP000548476">
    <property type="component" value="Unassembled WGS sequence"/>
</dbReference>
<evidence type="ECO:0000259" key="1">
    <source>
        <dbReference type="PROSITE" id="PS50995"/>
    </source>
</evidence>
<name>A0A841FKX6_9ACTN</name>
<comment type="caution">
    <text evidence="2">The sequence shown here is derived from an EMBL/GenBank/DDBJ whole genome shotgun (WGS) entry which is preliminary data.</text>
</comment>
<evidence type="ECO:0000313" key="2">
    <source>
        <dbReference type="EMBL" id="MBB6037991.1"/>
    </source>
</evidence>
<gene>
    <name evidence="2" type="ORF">HNR73_005871</name>
</gene>
<dbReference type="SUPFAM" id="SSF46785">
    <property type="entry name" value="Winged helix' DNA-binding domain"/>
    <property type="match status" value="1"/>
</dbReference>
<dbReference type="RefSeq" id="WP_184790791.1">
    <property type="nucleotide sequence ID" value="NZ_BONT01000066.1"/>
</dbReference>
<accession>A0A841FKX6</accession>
<dbReference type="SMART" id="SM00347">
    <property type="entry name" value="HTH_MARR"/>
    <property type="match status" value="1"/>
</dbReference>
<evidence type="ECO:0000313" key="3">
    <source>
        <dbReference type="Proteomes" id="UP000548476"/>
    </source>
</evidence>
<reference evidence="2 3" key="1">
    <citation type="submission" date="2020-08" db="EMBL/GenBank/DDBJ databases">
        <title>Genomic Encyclopedia of Type Strains, Phase IV (KMG-IV): sequencing the most valuable type-strain genomes for metagenomic binning, comparative biology and taxonomic classification.</title>
        <authorList>
            <person name="Goeker M."/>
        </authorList>
    </citation>
    <scope>NUCLEOTIDE SEQUENCE [LARGE SCALE GENOMIC DNA]</scope>
    <source>
        <strain evidence="2 3">YIM 65646</strain>
    </source>
</reference>
<dbReference type="PANTHER" id="PTHR39515">
    <property type="entry name" value="CONSERVED PROTEIN"/>
    <property type="match status" value="1"/>
</dbReference>
<dbReference type="Pfam" id="PF01047">
    <property type="entry name" value="MarR"/>
    <property type="match status" value="1"/>
</dbReference>
<proteinExistence type="predicted"/>
<keyword evidence="2" id="KW-0238">DNA-binding</keyword>
<dbReference type="PANTHER" id="PTHR39515:SF2">
    <property type="entry name" value="HTH-TYPE TRANSCRIPTIONAL REGULATOR RV0880"/>
    <property type="match status" value="1"/>
</dbReference>
<dbReference type="AlphaFoldDB" id="A0A841FKX6"/>
<keyword evidence="3" id="KW-1185">Reference proteome</keyword>
<dbReference type="Gene3D" id="1.10.10.10">
    <property type="entry name" value="Winged helix-like DNA-binding domain superfamily/Winged helix DNA-binding domain"/>
    <property type="match status" value="1"/>
</dbReference>
<dbReference type="InterPro" id="IPR036388">
    <property type="entry name" value="WH-like_DNA-bd_sf"/>
</dbReference>
<dbReference type="InterPro" id="IPR036390">
    <property type="entry name" value="WH_DNA-bd_sf"/>
</dbReference>
<feature type="domain" description="HTH marR-type" evidence="1">
    <location>
        <begin position="7"/>
        <end position="140"/>
    </location>
</feature>
<sequence length="144" mass="16036">MDTEPSAVRAAREIRVVFGRLRRRLRELARAEDLTPSQISVLTRLDKSGPAGASGLAAAERVRPQSMAATLAVLEQHALISRRPDPSDGRRQVVSLTAEGVARVQGDRLARQEWLARELDQGFTEEERETIVRAMGLLDRLNDR</sequence>
<organism evidence="2 3">
    <name type="scientific">Phytomonospora endophytica</name>
    <dbReference type="NCBI Taxonomy" id="714109"/>
    <lineage>
        <taxon>Bacteria</taxon>
        <taxon>Bacillati</taxon>
        <taxon>Actinomycetota</taxon>
        <taxon>Actinomycetes</taxon>
        <taxon>Micromonosporales</taxon>
        <taxon>Micromonosporaceae</taxon>
        <taxon>Phytomonospora</taxon>
    </lineage>
</organism>
<dbReference type="EMBL" id="JACHGT010000014">
    <property type="protein sequence ID" value="MBB6037991.1"/>
    <property type="molecule type" value="Genomic_DNA"/>
</dbReference>
<dbReference type="InterPro" id="IPR000835">
    <property type="entry name" value="HTH_MarR-typ"/>
</dbReference>
<dbReference type="GO" id="GO:0003700">
    <property type="term" value="F:DNA-binding transcription factor activity"/>
    <property type="evidence" value="ECO:0007669"/>
    <property type="project" value="InterPro"/>
</dbReference>
<protein>
    <submittedName>
        <fullName evidence="2">DNA-binding MarR family transcriptional regulator</fullName>
    </submittedName>
</protein>
<dbReference type="Gene3D" id="1.10.287.100">
    <property type="match status" value="1"/>
</dbReference>